<dbReference type="EMBL" id="MWQY01000011">
    <property type="protein sequence ID" value="ORC34829.1"/>
    <property type="molecule type" value="Genomic_DNA"/>
</dbReference>
<dbReference type="Gene3D" id="1.10.287.1080">
    <property type="entry name" value="MazG-like"/>
    <property type="match status" value="1"/>
</dbReference>
<dbReference type="RefSeq" id="WP_083050770.1">
    <property type="nucleotide sequence ID" value="NZ_MWQY01000011.1"/>
</dbReference>
<keyword evidence="7 8" id="KW-0368">Histidine biosynthesis</keyword>
<dbReference type="GO" id="GO:0005737">
    <property type="term" value="C:cytoplasm"/>
    <property type="evidence" value="ECO:0007669"/>
    <property type="project" value="UniProtKB-SubCell"/>
</dbReference>
<dbReference type="AlphaFoldDB" id="A0A1Y1RX16"/>
<dbReference type="STRING" id="1963862.B4O97_10850"/>
<comment type="subcellular location">
    <subcellularLocation>
        <location evidence="8">Cytoplasm</location>
    </subcellularLocation>
</comment>
<feature type="compositionally biased region" description="Acidic residues" evidence="9">
    <location>
        <begin position="81"/>
        <end position="90"/>
    </location>
</feature>
<evidence type="ECO:0000256" key="1">
    <source>
        <dbReference type="ARBA" id="ARBA00001460"/>
    </source>
</evidence>
<comment type="similarity">
    <text evidence="8">Belongs to the PRA-PH family.</text>
</comment>
<sequence>MERDAILPLILKDEKGTIVDVLLESEKGHRKSIEQRIIWHVHKDTGRLLPYREQTPFKEILKKSGWYEALLFSNQDTPTESAEESEELSEAPETSGADTLGRLARVIRQRRINLPEGSYTTHLFTSGEEKIRKKTGEEAVELILAREPGEIVYEAADLIYHMLVLLESLGIDYSAVLAELDKRSR</sequence>
<evidence type="ECO:0000256" key="7">
    <source>
        <dbReference type="ARBA" id="ARBA00023102"/>
    </source>
</evidence>
<organism evidence="10 11">
    <name type="scientific">Marispirochaeta aestuarii</name>
    <dbReference type="NCBI Taxonomy" id="1963862"/>
    <lineage>
        <taxon>Bacteria</taxon>
        <taxon>Pseudomonadati</taxon>
        <taxon>Spirochaetota</taxon>
        <taxon>Spirochaetia</taxon>
        <taxon>Spirochaetales</taxon>
        <taxon>Spirochaetaceae</taxon>
        <taxon>Marispirochaeta</taxon>
    </lineage>
</organism>
<evidence type="ECO:0000256" key="6">
    <source>
        <dbReference type="ARBA" id="ARBA00022840"/>
    </source>
</evidence>
<proteinExistence type="inferred from homology"/>
<keyword evidence="4 8" id="KW-0547">Nucleotide-binding</keyword>
<evidence type="ECO:0000313" key="11">
    <source>
        <dbReference type="Proteomes" id="UP000192343"/>
    </source>
</evidence>
<dbReference type="CDD" id="cd11534">
    <property type="entry name" value="NTP-PPase_HisIE_like"/>
    <property type="match status" value="1"/>
</dbReference>
<protein>
    <recommendedName>
        <fullName evidence="8">Phosphoribosyl-ATP pyrophosphatase</fullName>
        <shortName evidence="8">PRA-PH</shortName>
        <ecNumber evidence="8">3.6.1.31</ecNumber>
    </recommendedName>
</protein>
<comment type="pathway">
    <text evidence="2 8">Amino-acid biosynthesis; L-histidine biosynthesis; L-histidine from 5-phospho-alpha-D-ribose 1-diphosphate: step 2/9.</text>
</comment>
<evidence type="ECO:0000256" key="2">
    <source>
        <dbReference type="ARBA" id="ARBA00005204"/>
    </source>
</evidence>
<dbReference type="GO" id="GO:0005524">
    <property type="term" value="F:ATP binding"/>
    <property type="evidence" value="ECO:0007669"/>
    <property type="project" value="UniProtKB-KW"/>
</dbReference>
<dbReference type="OrthoDB" id="9795769at2"/>
<dbReference type="Proteomes" id="UP000192343">
    <property type="component" value="Unassembled WGS sequence"/>
</dbReference>
<evidence type="ECO:0000256" key="4">
    <source>
        <dbReference type="ARBA" id="ARBA00022741"/>
    </source>
</evidence>
<comment type="caution">
    <text evidence="10">The sequence shown here is derived from an EMBL/GenBank/DDBJ whole genome shotgun (WGS) entry which is preliminary data.</text>
</comment>
<keyword evidence="8" id="KW-0963">Cytoplasm</keyword>
<dbReference type="PANTHER" id="PTHR42945">
    <property type="entry name" value="HISTIDINE BIOSYNTHESIS BIFUNCTIONAL PROTEIN"/>
    <property type="match status" value="1"/>
</dbReference>
<keyword evidence="3 8" id="KW-0028">Amino-acid biosynthesis</keyword>
<dbReference type="GO" id="GO:0000105">
    <property type="term" value="P:L-histidine biosynthetic process"/>
    <property type="evidence" value="ECO:0007669"/>
    <property type="project" value="UniProtKB-UniRule"/>
</dbReference>
<feature type="region of interest" description="Disordered" evidence="9">
    <location>
        <begin position="77"/>
        <end position="96"/>
    </location>
</feature>
<keyword evidence="11" id="KW-1185">Reference proteome</keyword>
<dbReference type="NCBIfam" id="TIGR03188">
    <property type="entry name" value="histidine_hisI"/>
    <property type="match status" value="1"/>
</dbReference>
<accession>A0A1Y1RX16</accession>
<dbReference type="InterPro" id="IPR008179">
    <property type="entry name" value="HisE"/>
</dbReference>
<dbReference type="UniPathway" id="UPA00031">
    <property type="reaction ID" value="UER00007"/>
</dbReference>
<evidence type="ECO:0000256" key="8">
    <source>
        <dbReference type="HAMAP-Rule" id="MF_01020"/>
    </source>
</evidence>
<dbReference type="EC" id="3.6.1.31" evidence="8"/>
<evidence type="ECO:0000256" key="5">
    <source>
        <dbReference type="ARBA" id="ARBA00022801"/>
    </source>
</evidence>
<dbReference type="GO" id="GO:0004636">
    <property type="term" value="F:phosphoribosyl-ATP diphosphatase activity"/>
    <property type="evidence" value="ECO:0007669"/>
    <property type="project" value="UniProtKB-UniRule"/>
</dbReference>
<gene>
    <name evidence="8" type="primary">hisE</name>
    <name evidence="10" type="ORF">B4O97_10850</name>
</gene>
<dbReference type="HAMAP" id="MF_01020">
    <property type="entry name" value="HisE"/>
    <property type="match status" value="1"/>
</dbReference>
<dbReference type="SUPFAM" id="SSF101386">
    <property type="entry name" value="all-alpha NTP pyrophosphatases"/>
    <property type="match status" value="1"/>
</dbReference>
<evidence type="ECO:0000256" key="3">
    <source>
        <dbReference type="ARBA" id="ARBA00022605"/>
    </source>
</evidence>
<dbReference type="PANTHER" id="PTHR42945:SF1">
    <property type="entry name" value="HISTIDINE BIOSYNTHESIS BIFUNCTIONAL PROTEIN HIS7"/>
    <property type="match status" value="1"/>
</dbReference>
<dbReference type="InterPro" id="IPR021130">
    <property type="entry name" value="PRib-ATP_PPHydrolase-like"/>
</dbReference>
<keyword evidence="6 8" id="KW-0067">ATP-binding</keyword>
<keyword evidence="5 8" id="KW-0378">Hydrolase</keyword>
<reference evidence="10 11" key="1">
    <citation type="submission" date="2017-03" db="EMBL/GenBank/DDBJ databases">
        <title>Draft Genome sequence of Marispirochaeta sp. strain JC444.</title>
        <authorList>
            <person name="Shivani Y."/>
            <person name="Subhash Y."/>
            <person name="Sasikala C."/>
            <person name="Ramana C."/>
        </authorList>
    </citation>
    <scope>NUCLEOTIDE SEQUENCE [LARGE SCALE GENOMIC DNA]</scope>
    <source>
        <strain evidence="10 11">JC444</strain>
    </source>
</reference>
<dbReference type="Pfam" id="PF01503">
    <property type="entry name" value="PRA-PH"/>
    <property type="match status" value="1"/>
</dbReference>
<comment type="catalytic activity">
    <reaction evidence="1 8">
        <text>1-(5-phospho-beta-D-ribosyl)-ATP + H2O = 1-(5-phospho-beta-D-ribosyl)-5'-AMP + diphosphate + H(+)</text>
        <dbReference type="Rhea" id="RHEA:22828"/>
        <dbReference type="ChEBI" id="CHEBI:15377"/>
        <dbReference type="ChEBI" id="CHEBI:15378"/>
        <dbReference type="ChEBI" id="CHEBI:33019"/>
        <dbReference type="ChEBI" id="CHEBI:59457"/>
        <dbReference type="ChEBI" id="CHEBI:73183"/>
        <dbReference type="EC" id="3.6.1.31"/>
    </reaction>
</comment>
<evidence type="ECO:0000313" key="10">
    <source>
        <dbReference type="EMBL" id="ORC34829.1"/>
    </source>
</evidence>
<name>A0A1Y1RX16_9SPIO</name>
<evidence type="ECO:0000256" key="9">
    <source>
        <dbReference type="SAM" id="MobiDB-lite"/>
    </source>
</evidence>